<dbReference type="EMBL" id="JAJKGN010000001">
    <property type="protein sequence ID" value="MDC6407151.1"/>
    <property type="molecule type" value="Genomic_DNA"/>
</dbReference>
<evidence type="ECO:0000313" key="2">
    <source>
        <dbReference type="Proteomes" id="UP001220702"/>
    </source>
</evidence>
<reference evidence="1" key="2">
    <citation type="journal article" date="2023" name="Commun. Biol.">
        <title>Suspicions of two bridgehead invasions of Xylella fastidiosa subsp. multiplex in France.</title>
        <authorList>
            <person name="Dupas E."/>
            <person name="Durand K."/>
            <person name="Rieux A."/>
            <person name="Briand M."/>
            <person name="Pruvost O."/>
            <person name="Cunty A."/>
            <person name="Denance N."/>
            <person name="Donnadieu C."/>
            <person name="Legendre B."/>
            <person name="Lopez-Roques C."/>
            <person name="Cesbron S."/>
            <person name="Ravigne V."/>
            <person name="Jacques M.A."/>
        </authorList>
    </citation>
    <scope>NUCLEOTIDE SEQUENCE</scope>
    <source>
        <strain evidence="1">CFBP8070</strain>
    </source>
</reference>
<comment type="caution">
    <text evidence="1">The sequence shown here is derived from an EMBL/GenBank/DDBJ whole genome shotgun (WGS) entry which is preliminary data.</text>
</comment>
<dbReference type="Proteomes" id="UP001220702">
    <property type="component" value="Unassembled WGS sequence"/>
</dbReference>
<organism evidence="1 2">
    <name type="scientific">Xylella fastidiosa subsp. multiplex</name>
    <dbReference type="NCBI Taxonomy" id="644357"/>
    <lineage>
        <taxon>Bacteria</taxon>
        <taxon>Pseudomonadati</taxon>
        <taxon>Pseudomonadota</taxon>
        <taxon>Gammaproteobacteria</taxon>
        <taxon>Lysobacterales</taxon>
        <taxon>Lysobacteraceae</taxon>
        <taxon>Xylella</taxon>
    </lineage>
</organism>
<accession>A0AAW6HPJ3</accession>
<protein>
    <submittedName>
        <fullName evidence="1">Uncharacterized protein</fullName>
    </submittedName>
</protein>
<evidence type="ECO:0000313" key="1">
    <source>
        <dbReference type="EMBL" id="MDC6407151.1"/>
    </source>
</evidence>
<reference evidence="1" key="1">
    <citation type="submission" date="2021-11" db="EMBL/GenBank/DDBJ databases">
        <authorList>
            <person name="Denance N."/>
            <person name="Briand M."/>
            <person name="Dupas E."/>
            <person name="Durand K."/>
            <person name="Legendre B."/>
            <person name="Cunty A."/>
            <person name="Donnadieu C."/>
            <person name="Lopez Roques C."/>
            <person name="Cesbron S."/>
            <person name="Jacques M.A."/>
        </authorList>
    </citation>
    <scope>NUCLEOTIDE SEQUENCE</scope>
    <source>
        <strain evidence="1">CFBP8070</strain>
    </source>
</reference>
<sequence>MSGIDLSTYGGRLLDLGYAGQVIDLNTSGLCNYKNAGETPIDFGLFVARGPKDATCKAPMVQTPPSWDQCPPCHDGGRCGRTGPLCPPCDGAGVGDRSHPGDLRGWLPPG</sequence>
<proteinExistence type="predicted"/>
<dbReference type="AlphaFoldDB" id="A0AAW6HPJ3"/>
<name>A0AAW6HPJ3_XYLFS</name>
<gene>
    <name evidence="1" type="ORF">LOK82_00035</name>
</gene>